<evidence type="ECO:0000313" key="4">
    <source>
        <dbReference type="Proteomes" id="UP000499080"/>
    </source>
</evidence>
<protein>
    <submittedName>
        <fullName evidence="3">Uncharacterized protein</fullName>
    </submittedName>
</protein>
<evidence type="ECO:0000256" key="1">
    <source>
        <dbReference type="SAM" id="MobiDB-lite"/>
    </source>
</evidence>
<feature type="compositionally biased region" description="Basic and acidic residues" evidence="1">
    <location>
        <begin position="119"/>
        <end position="129"/>
    </location>
</feature>
<proteinExistence type="predicted"/>
<keyword evidence="4" id="KW-1185">Reference proteome</keyword>
<comment type="caution">
    <text evidence="3">The sequence shown here is derived from an EMBL/GenBank/DDBJ whole genome shotgun (WGS) entry which is preliminary data.</text>
</comment>
<organism evidence="3 4">
    <name type="scientific">Araneus ventricosus</name>
    <name type="common">Orbweaver spider</name>
    <name type="synonym">Epeira ventricosa</name>
    <dbReference type="NCBI Taxonomy" id="182803"/>
    <lineage>
        <taxon>Eukaryota</taxon>
        <taxon>Metazoa</taxon>
        <taxon>Ecdysozoa</taxon>
        <taxon>Arthropoda</taxon>
        <taxon>Chelicerata</taxon>
        <taxon>Arachnida</taxon>
        <taxon>Araneae</taxon>
        <taxon>Araneomorphae</taxon>
        <taxon>Entelegynae</taxon>
        <taxon>Araneoidea</taxon>
        <taxon>Araneidae</taxon>
        <taxon>Araneus</taxon>
    </lineage>
</organism>
<feature type="region of interest" description="Disordered" evidence="1">
    <location>
        <begin position="78"/>
        <end position="129"/>
    </location>
</feature>
<sequence>MSVPIGSKPNTIVDKTCSCSLSINYSSPAVVSVESLVYRLKTAKGTVCSSPENLTPKVHIPVLQSMCVPNLSSTNFEKDGAFGSPKVPSEDYKSDGLRNPSEASTISDGRPKPHVIMRYPDERPSLYDI</sequence>
<evidence type="ECO:0000313" key="2">
    <source>
        <dbReference type="EMBL" id="GBN60536.1"/>
    </source>
</evidence>
<dbReference type="EMBL" id="BGPR01013413">
    <property type="protein sequence ID" value="GBN60536.1"/>
    <property type="molecule type" value="Genomic_DNA"/>
</dbReference>
<gene>
    <name evidence="3" type="ORF">AVEN_194987_1</name>
    <name evidence="2" type="ORF">AVEN_54888_1</name>
</gene>
<reference evidence="3 4" key="1">
    <citation type="journal article" date="2019" name="Sci. Rep.">
        <title>Orb-weaving spider Araneus ventricosus genome elucidates the spidroin gene catalogue.</title>
        <authorList>
            <person name="Kono N."/>
            <person name="Nakamura H."/>
            <person name="Ohtoshi R."/>
            <person name="Moran D.A.P."/>
            <person name="Shinohara A."/>
            <person name="Yoshida Y."/>
            <person name="Fujiwara M."/>
            <person name="Mori M."/>
            <person name="Tomita M."/>
            <person name="Arakawa K."/>
        </authorList>
    </citation>
    <scope>NUCLEOTIDE SEQUENCE [LARGE SCALE GENOMIC DNA]</scope>
</reference>
<evidence type="ECO:0000313" key="3">
    <source>
        <dbReference type="EMBL" id="GBN65197.1"/>
    </source>
</evidence>
<accession>A0A4Y2QPD4</accession>
<name>A0A4Y2QPD4_ARAVE</name>
<dbReference type="Proteomes" id="UP000499080">
    <property type="component" value="Unassembled WGS sequence"/>
</dbReference>
<dbReference type="AlphaFoldDB" id="A0A4Y2QPD4"/>
<dbReference type="EMBL" id="BGPR01014434">
    <property type="protein sequence ID" value="GBN65197.1"/>
    <property type="molecule type" value="Genomic_DNA"/>
</dbReference>